<keyword evidence="3" id="KW-1185">Reference proteome</keyword>
<feature type="region of interest" description="Disordered" evidence="1">
    <location>
        <begin position="153"/>
        <end position="195"/>
    </location>
</feature>
<accession>A0A7E4W8E6</accession>
<dbReference type="WBParaSite" id="Pan_g7678.t1">
    <property type="protein sequence ID" value="Pan_g7678.t1"/>
    <property type="gene ID" value="Pan_g7678"/>
</dbReference>
<evidence type="ECO:0000313" key="4">
    <source>
        <dbReference type="WBParaSite" id="Pan_g7678.t1"/>
    </source>
</evidence>
<proteinExistence type="predicted"/>
<feature type="chain" id="PRO_5029008398" evidence="2">
    <location>
        <begin position="22"/>
        <end position="245"/>
    </location>
</feature>
<sequence>MFPSFPNLFGLLMALVPYSEELKDFKTPEEMQQLADKEGLAPFAKTLMDEDFASRWKRLQYKCCKVGESHSSMQDEVNNLVNAFTTAGSSIQHFGDFPEKPGNYLEDLRRYHEELTTFRMMMHNQSYYFDKQRGYVNNRLSVTMRKINQLEGVGSASTPELPAARHPMVPSASSTPEPPAKRMRSADPGRQPALPDRSLKAIDFFVYAHKTISRQRAIEKFSDLSTDERALFDNLENNQDKLFQC</sequence>
<evidence type="ECO:0000313" key="3">
    <source>
        <dbReference type="Proteomes" id="UP000492821"/>
    </source>
</evidence>
<reference evidence="3" key="1">
    <citation type="journal article" date="2013" name="Genetics">
        <title>The draft genome and transcriptome of Panagrellus redivivus are shaped by the harsh demands of a free-living lifestyle.</title>
        <authorList>
            <person name="Srinivasan J."/>
            <person name="Dillman A.R."/>
            <person name="Macchietto M.G."/>
            <person name="Heikkinen L."/>
            <person name="Lakso M."/>
            <person name="Fracchia K.M."/>
            <person name="Antoshechkin I."/>
            <person name="Mortazavi A."/>
            <person name="Wong G."/>
            <person name="Sternberg P.W."/>
        </authorList>
    </citation>
    <scope>NUCLEOTIDE SEQUENCE [LARGE SCALE GENOMIC DNA]</scope>
    <source>
        <strain evidence="3">MT8872</strain>
    </source>
</reference>
<evidence type="ECO:0000256" key="1">
    <source>
        <dbReference type="SAM" id="MobiDB-lite"/>
    </source>
</evidence>
<feature type="signal peptide" evidence="2">
    <location>
        <begin position="1"/>
        <end position="21"/>
    </location>
</feature>
<dbReference type="AlphaFoldDB" id="A0A7E4W8E6"/>
<dbReference type="Proteomes" id="UP000492821">
    <property type="component" value="Unassembled WGS sequence"/>
</dbReference>
<keyword evidence="2" id="KW-0732">Signal</keyword>
<protein>
    <submittedName>
        <fullName evidence="4">Homeobox domain-containing protein</fullName>
    </submittedName>
</protein>
<evidence type="ECO:0000256" key="2">
    <source>
        <dbReference type="SAM" id="SignalP"/>
    </source>
</evidence>
<reference evidence="4" key="2">
    <citation type="submission" date="2020-10" db="UniProtKB">
        <authorList>
            <consortium name="WormBaseParasite"/>
        </authorList>
    </citation>
    <scope>IDENTIFICATION</scope>
</reference>
<organism evidence="3 4">
    <name type="scientific">Panagrellus redivivus</name>
    <name type="common">Microworm</name>
    <dbReference type="NCBI Taxonomy" id="6233"/>
    <lineage>
        <taxon>Eukaryota</taxon>
        <taxon>Metazoa</taxon>
        <taxon>Ecdysozoa</taxon>
        <taxon>Nematoda</taxon>
        <taxon>Chromadorea</taxon>
        <taxon>Rhabditida</taxon>
        <taxon>Tylenchina</taxon>
        <taxon>Panagrolaimomorpha</taxon>
        <taxon>Panagrolaimoidea</taxon>
        <taxon>Panagrolaimidae</taxon>
        <taxon>Panagrellus</taxon>
    </lineage>
</organism>
<name>A0A7E4W8E6_PANRE</name>